<comment type="caution">
    <text evidence="2">The sequence shown here is derived from an EMBL/GenBank/DDBJ whole genome shotgun (WGS) entry which is preliminary data.</text>
</comment>
<proteinExistence type="predicted"/>
<reference evidence="2" key="1">
    <citation type="submission" date="2023-06" db="EMBL/GenBank/DDBJ databases">
        <title>Multi-omics analyses reveal the molecular pathogenesis toolkit of Lasiodiplodia hormozganensis, a cross-kingdom pathogen.</title>
        <authorList>
            <person name="Felix C."/>
            <person name="Meneses R."/>
            <person name="Goncalves M.F.M."/>
            <person name="Tilleman L."/>
            <person name="Duarte A.S."/>
            <person name="Jorrin-Novo J.V."/>
            <person name="Van De Peer Y."/>
            <person name="Deforce D."/>
            <person name="Van Nieuwerburgh F."/>
            <person name="Esteves A.C."/>
            <person name="Alves A."/>
        </authorList>
    </citation>
    <scope>NUCLEOTIDE SEQUENCE</scope>
    <source>
        <strain evidence="2">CBS 339.90</strain>
    </source>
</reference>
<gene>
    <name evidence="2" type="ORF">DIS24_g11689</name>
</gene>
<name>A0AA39WNE6_9PEZI</name>
<keyword evidence="3" id="KW-1185">Reference proteome</keyword>
<sequence>MYKIRLSPPVEATTSPAASLVSSSYEQVDAIILQLKLPVRKSGRLPSATGPVAFATHLRVATRETAGLGGPTASAPPTSPLSPLPTPNPLAPV</sequence>
<feature type="compositionally biased region" description="Pro residues" evidence="1">
    <location>
        <begin position="77"/>
        <end position="93"/>
    </location>
</feature>
<protein>
    <submittedName>
        <fullName evidence="2">Uncharacterized protein</fullName>
    </submittedName>
</protein>
<organism evidence="2 3">
    <name type="scientific">Lasiodiplodia hormozganensis</name>
    <dbReference type="NCBI Taxonomy" id="869390"/>
    <lineage>
        <taxon>Eukaryota</taxon>
        <taxon>Fungi</taxon>
        <taxon>Dikarya</taxon>
        <taxon>Ascomycota</taxon>
        <taxon>Pezizomycotina</taxon>
        <taxon>Dothideomycetes</taxon>
        <taxon>Dothideomycetes incertae sedis</taxon>
        <taxon>Botryosphaeriales</taxon>
        <taxon>Botryosphaeriaceae</taxon>
        <taxon>Lasiodiplodia</taxon>
    </lineage>
</organism>
<dbReference type="Proteomes" id="UP001175001">
    <property type="component" value="Unassembled WGS sequence"/>
</dbReference>
<evidence type="ECO:0000313" key="3">
    <source>
        <dbReference type="Proteomes" id="UP001175001"/>
    </source>
</evidence>
<feature type="region of interest" description="Disordered" evidence="1">
    <location>
        <begin position="63"/>
        <end position="93"/>
    </location>
</feature>
<evidence type="ECO:0000313" key="2">
    <source>
        <dbReference type="EMBL" id="KAK0618626.1"/>
    </source>
</evidence>
<evidence type="ECO:0000256" key="1">
    <source>
        <dbReference type="SAM" id="MobiDB-lite"/>
    </source>
</evidence>
<dbReference type="AlphaFoldDB" id="A0AA39WNE6"/>
<accession>A0AA39WNE6</accession>
<dbReference type="EMBL" id="JAUJDW010000183">
    <property type="protein sequence ID" value="KAK0618626.1"/>
    <property type="molecule type" value="Genomic_DNA"/>
</dbReference>